<dbReference type="PRINTS" id="PR00237">
    <property type="entry name" value="GPCRRHODOPSN"/>
</dbReference>
<dbReference type="PANTHER" id="PTHR24240">
    <property type="entry name" value="OPSIN"/>
    <property type="match status" value="1"/>
</dbReference>
<keyword evidence="13 17" id="KW-0675">Receptor</keyword>
<keyword evidence="4" id="KW-0597">Phosphoprotein</keyword>
<feature type="transmembrane region" description="Helical" evidence="17">
    <location>
        <begin position="117"/>
        <end position="138"/>
    </location>
</feature>
<dbReference type="GO" id="GO:0016020">
    <property type="term" value="C:membrane"/>
    <property type="evidence" value="ECO:0007669"/>
    <property type="project" value="UniProtKB-SubCell"/>
</dbReference>
<evidence type="ECO:0000256" key="17">
    <source>
        <dbReference type="RuleBase" id="RU004951"/>
    </source>
</evidence>
<dbReference type="GO" id="GO:0004930">
    <property type="term" value="F:G protein-coupled receptor activity"/>
    <property type="evidence" value="ECO:0007669"/>
    <property type="project" value="UniProtKB-KW"/>
</dbReference>
<feature type="transmembrane region" description="Helical" evidence="17">
    <location>
        <begin position="80"/>
        <end position="105"/>
    </location>
</feature>
<evidence type="ECO:0000256" key="1">
    <source>
        <dbReference type="ARBA" id="ARBA00002881"/>
    </source>
</evidence>
<keyword evidence="11 17" id="KW-0472">Membrane</keyword>
<feature type="domain" description="G-protein coupled receptors family 1 profile" evidence="19">
    <location>
        <begin position="59"/>
        <end position="311"/>
    </location>
</feature>
<evidence type="ECO:0000256" key="5">
    <source>
        <dbReference type="ARBA" id="ARBA00022606"/>
    </source>
</evidence>
<dbReference type="AlphaFoldDB" id="A0A6M4ZVL0"/>
<dbReference type="EMBL" id="MT310769">
    <property type="protein sequence ID" value="QJT41761.1"/>
    <property type="molecule type" value="mRNA"/>
</dbReference>
<dbReference type="PROSITE" id="PS50262">
    <property type="entry name" value="G_PROTEIN_RECEP_F1_2"/>
    <property type="match status" value="1"/>
</dbReference>
<comment type="function">
    <text evidence="1">Visual pigments are the light-absorbing molecules that mediate vision. They consist of an apoprotein, opsin, covalently linked to cis-retinal.</text>
</comment>
<sequence length="355" mass="40227">MKNRQPLFHDDFHIPIPMDIDNISHYSPFLVPQDHLGGPAMFWAMTIFMFFVFFFGTIINSLTIICTIQYKKLRTHLNYILVNMAVANLIMATVGSSTTFISFYYRYFIFGPLICKIEGFVANIAGMVSLWSLAVVAIERWLVVCKPMANFTFKETHAIIGCVFTWFFASCSALPPMLGWSRYIPEGLQCSCAPDWYTVNNKYNNETFVVFLFGFCFAVPFTTILFCYSQLLFTIKSAAKAQADSASTQKAEREVTKMVVMMVAAFLVCFLPYAIFALWIMSNRGQQFDLRLATIPACFSKSATVYNPVIYVFMNKQFRACMMKLIFCGKSPFGDEDEASSSSQVTQVSSVGPEK</sequence>
<dbReference type="FunFam" id="1.20.1070.10:FF:000018">
    <property type="entry name" value="Rhodopsin"/>
    <property type="match status" value="1"/>
</dbReference>
<evidence type="ECO:0000313" key="20">
    <source>
        <dbReference type="EMBL" id="QJT41761.1"/>
    </source>
</evidence>
<comment type="similarity">
    <text evidence="17">Belongs to the G-protein coupled receptor 1 family. Opsin subfamily.</text>
</comment>
<evidence type="ECO:0000256" key="14">
    <source>
        <dbReference type="ARBA" id="ARBA00023180"/>
    </source>
</evidence>
<feature type="transmembrane region" description="Helical" evidence="17">
    <location>
        <begin position="158"/>
        <end position="178"/>
    </location>
</feature>
<name>A0A6M4ZVL0_9TELE</name>
<organism evidence="20">
    <name type="scientific">Lebiasina panamensis</name>
    <dbReference type="NCBI Taxonomy" id="2099949"/>
    <lineage>
        <taxon>Eukaryota</taxon>
        <taxon>Metazoa</taxon>
        <taxon>Chordata</taxon>
        <taxon>Craniata</taxon>
        <taxon>Vertebrata</taxon>
        <taxon>Euteleostomi</taxon>
        <taxon>Actinopterygii</taxon>
        <taxon>Neopterygii</taxon>
        <taxon>Teleostei</taxon>
        <taxon>Ostariophysi</taxon>
        <taxon>Characiformes</taxon>
        <taxon>Characoidei</taxon>
        <taxon>Lebiasinidae</taxon>
        <taxon>Lebiasininae</taxon>
        <taxon>Lebiasina</taxon>
    </lineage>
</organism>
<evidence type="ECO:0000256" key="2">
    <source>
        <dbReference type="ARBA" id="ARBA00004141"/>
    </source>
</evidence>
<dbReference type="GO" id="GO:0009881">
    <property type="term" value="F:photoreceptor activity"/>
    <property type="evidence" value="ECO:0007669"/>
    <property type="project" value="UniProtKB-KW"/>
</dbReference>
<dbReference type="PROSITE" id="PS00238">
    <property type="entry name" value="OPSIN"/>
    <property type="match status" value="1"/>
</dbReference>
<evidence type="ECO:0000256" key="10">
    <source>
        <dbReference type="ARBA" id="ARBA00023040"/>
    </source>
</evidence>
<evidence type="ECO:0000256" key="12">
    <source>
        <dbReference type="ARBA" id="ARBA00023157"/>
    </source>
</evidence>
<dbReference type="SUPFAM" id="SSF81321">
    <property type="entry name" value="Family A G protein-coupled receptor-like"/>
    <property type="match status" value="1"/>
</dbReference>
<evidence type="ECO:0000256" key="11">
    <source>
        <dbReference type="ARBA" id="ARBA00023136"/>
    </source>
</evidence>
<evidence type="ECO:0000256" key="7">
    <source>
        <dbReference type="ARBA" id="ARBA00022925"/>
    </source>
</evidence>
<feature type="transmembrane region" description="Helical" evidence="17">
    <location>
        <begin position="293"/>
        <end position="314"/>
    </location>
</feature>
<dbReference type="PROSITE" id="PS00237">
    <property type="entry name" value="G_PROTEIN_RECEP_F1_1"/>
    <property type="match status" value="1"/>
</dbReference>
<feature type="transmembrane region" description="Helical" evidence="17">
    <location>
        <begin position="259"/>
        <end position="281"/>
    </location>
</feature>
<evidence type="ECO:0000256" key="6">
    <source>
        <dbReference type="ARBA" id="ARBA00022692"/>
    </source>
</evidence>
<keyword evidence="15 17" id="KW-0807">Transducer</keyword>
<keyword evidence="12" id="KW-1015">Disulfide bond</keyword>
<dbReference type="InterPro" id="IPR001760">
    <property type="entry name" value="Opsin"/>
</dbReference>
<keyword evidence="9 17" id="KW-0157">Chromophore</keyword>
<proteinExistence type="evidence at transcript level"/>
<evidence type="ECO:0000256" key="15">
    <source>
        <dbReference type="ARBA" id="ARBA00023224"/>
    </source>
</evidence>
<keyword evidence="3 17" id="KW-0600">Photoreceptor protein</keyword>
<dbReference type="InterPro" id="IPR001521">
    <property type="entry name" value="Opsin_blue"/>
</dbReference>
<accession>A0A6M4ZVL0</accession>
<evidence type="ECO:0000256" key="9">
    <source>
        <dbReference type="ARBA" id="ARBA00022991"/>
    </source>
</evidence>
<evidence type="ECO:0000256" key="18">
    <source>
        <dbReference type="SAM" id="MobiDB-lite"/>
    </source>
</evidence>
<keyword evidence="7 17" id="KW-0681">Retinal protein</keyword>
<evidence type="ECO:0000256" key="4">
    <source>
        <dbReference type="ARBA" id="ARBA00022553"/>
    </source>
</evidence>
<dbReference type="GO" id="GO:0007601">
    <property type="term" value="P:visual perception"/>
    <property type="evidence" value="ECO:0007669"/>
    <property type="project" value="UniProtKB-KW"/>
</dbReference>
<dbReference type="PRINTS" id="PR00574">
    <property type="entry name" value="OPSINBLUE"/>
</dbReference>
<dbReference type="Gene3D" id="1.20.1070.10">
    <property type="entry name" value="Rhodopsin 7-helix transmembrane proteins"/>
    <property type="match status" value="1"/>
</dbReference>
<keyword evidence="5 17" id="KW-0716">Sensory transduction</keyword>
<feature type="region of interest" description="Disordered" evidence="18">
    <location>
        <begin position="334"/>
        <end position="355"/>
    </location>
</feature>
<dbReference type="InterPro" id="IPR017452">
    <property type="entry name" value="GPCR_Rhodpsn_7TM"/>
</dbReference>
<evidence type="ECO:0000256" key="8">
    <source>
        <dbReference type="ARBA" id="ARBA00022989"/>
    </source>
</evidence>
<keyword evidence="14" id="KW-0325">Glycoprotein</keyword>
<dbReference type="GO" id="GO:0007602">
    <property type="term" value="P:phototransduction"/>
    <property type="evidence" value="ECO:0007669"/>
    <property type="project" value="UniProtKB-KW"/>
</dbReference>
<keyword evidence="10 17" id="KW-0297">G-protein coupled receptor</keyword>
<feature type="transmembrane region" description="Helical" evidence="17">
    <location>
        <begin position="40"/>
        <end position="68"/>
    </location>
</feature>
<reference evidence="20" key="1">
    <citation type="submission" date="2020-04" db="EMBL/GenBank/DDBJ databases">
        <title>Visual pigment evolution in Characiformes: the dynamic interplay of teleost whole-genome duplication, surviving opsins and spectral tuning.</title>
        <authorList>
            <person name="Escobar-Camacho D."/>
            <person name="Carleton K.L."/>
            <person name="Narain D."/>
            <person name="Pierotti M."/>
        </authorList>
    </citation>
    <scope>NUCLEOTIDE SEQUENCE</scope>
</reference>
<dbReference type="Pfam" id="PF00001">
    <property type="entry name" value="7tm_1"/>
    <property type="match status" value="1"/>
</dbReference>
<dbReference type="InterPro" id="IPR000276">
    <property type="entry name" value="GPCR_Rhodpsn"/>
</dbReference>
<feature type="transmembrane region" description="Helical" evidence="17">
    <location>
        <begin position="208"/>
        <end position="228"/>
    </location>
</feature>
<comment type="subcellular location">
    <subcellularLocation>
        <location evidence="2 17">Membrane</location>
        <topology evidence="2 17">Multi-pass membrane protein</topology>
    </subcellularLocation>
</comment>
<protein>
    <submittedName>
        <fullName evidence="20">Short wavelength opsin 2</fullName>
    </submittedName>
</protein>
<gene>
    <name evidence="20" type="primary">SWS2</name>
</gene>
<dbReference type="PRINTS" id="PR00238">
    <property type="entry name" value="OPSIN"/>
</dbReference>
<evidence type="ECO:0000256" key="16">
    <source>
        <dbReference type="ARBA" id="ARBA00023305"/>
    </source>
</evidence>
<keyword evidence="8 17" id="KW-1133">Transmembrane helix</keyword>
<keyword evidence="6 17" id="KW-0812">Transmembrane</keyword>
<dbReference type="InterPro" id="IPR050125">
    <property type="entry name" value="GPCR_opsins"/>
</dbReference>
<dbReference type="InterPro" id="IPR027430">
    <property type="entry name" value="Retinal_BS"/>
</dbReference>
<keyword evidence="16" id="KW-0844">Vision</keyword>
<feature type="compositionally biased region" description="Low complexity" evidence="18">
    <location>
        <begin position="340"/>
        <end position="355"/>
    </location>
</feature>
<evidence type="ECO:0000256" key="3">
    <source>
        <dbReference type="ARBA" id="ARBA00022543"/>
    </source>
</evidence>
<evidence type="ECO:0000259" key="19">
    <source>
        <dbReference type="PROSITE" id="PS50262"/>
    </source>
</evidence>
<evidence type="ECO:0000256" key="13">
    <source>
        <dbReference type="ARBA" id="ARBA00023170"/>
    </source>
</evidence>